<keyword evidence="11" id="KW-1185">Reference proteome</keyword>
<dbReference type="Proteomes" id="UP000322917">
    <property type="component" value="Unassembled WGS sequence"/>
</dbReference>
<comment type="cofactor">
    <cofactor evidence="1">
        <name>Mg(2+)</name>
        <dbReference type="ChEBI" id="CHEBI:18420"/>
    </cofactor>
</comment>
<evidence type="ECO:0000256" key="3">
    <source>
        <dbReference type="ARBA" id="ARBA00006351"/>
    </source>
</evidence>
<dbReference type="PANTHER" id="PTHR13778:SF47">
    <property type="entry name" value="LIPOPOLYSACCHARIDE 1,3-GALACTOSYLTRANSFERASE"/>
    <property type="match status" value="1"/>
</dbReference>
<keyword evidence="6" id="KW-0479">Metal-binding</keyword>
<evidence type="ECO:0000256" key="5">
    <source>
        <dbReference type="ARBA" id="ARBA00022679"/>
    </source>
</evidence>
<evidence type="ECO:0000313" key="11">
    <source>
        <dbReference type="Proteomes" id="UP000322917"/>
    </source>
</evidence>
<dbReference type="CDD" id="cd04194">
    <property type="entry name" value="GT8_A4GalT_like"/>
    <property type="match status" value="1"/>
</dbReference>
<dbReference type="GO" id="GO:0008918">
    <property type="term" value="F:lipopolysaccharide 3-alpha-galactosyltransferase activity"/>
    <property type="evidence" value="ECO:0007669"/>
    <property type="project" value="InterPro"/>
</dbReference>
<gene>
    <name evidence="10" type="ORF">SAMN02745170_02767</name>
</gene>
<evidence type="ECO:0000256" key="6">
    <source>
        <dbReference type="ARBA" id="ARBA00022723"/>
    </source>
</evidence>
<dbReference type="AlphaFoldDB" id="A0A1M6K496"/>
<evidence type="ECO:0000256" key="7">
    <source>
        <dbReference type="ARBA" id="ARBA00022842"/>
    </source>
</evidence>
<feature type="domain" description="Glycosyl transferase family 8 C-terminal" evidence="9">
    <location>
        <begin position="257"/>
        <end position="308"/>
    </location>
</feature>
<dbReference type="SUPFAM" id="SSF53448">
    <property type="entry name" value="Nucleotide-diphospho-sugar transferases"/>
    <property type="match status" value="1"/>
</dbReference>
<protein>
    <submittedName>
        <fullName evidence="10">UDP-glucose:(Galactosyl)LPS alpha-1,2-glucosyltransferase</fullName>
    </submittedName>
</protein>
<organism evidence="10 11">
    <name type="scientific">Propionispora hippei DSM 15287</name>
    <dbReference type="NCBI Taxonomy" id="1123003"/>
    <lineage>
        <taxon>Bacteria</taxon>
        <taxon>Bacillati</taxon>
        <taxon>Bacillota</taxon>
        <taxon>Negativicutes</taxon>
        <taxon>Selenomonadales</taxon>
        <taxon>Sporomusaceae</taxon>
        <taxon>Propionispora</taxon>
    </lineage>
</organism>
<dbReference type="Pfam" id="PF01501">
    <property type="entry name" value="Glyco_transf_8"/>
    <property type="match status" value="1"/>
</dbReference>
<evidence type="ECO:0000259" key="9">
    <source>
        <dbReference type="Pfam" id="PF08437"/>
    </source>
</evidence>
<keyword evidence="5 10" id="KW-0808">Transferase</keyword>
<evidence type="ECO:0000256" key="8">
    <source>
        <dbReference type="ARBA" id="ARBA00022985"/>
    </source>
</evidence>
<dbReference type="EMBL" id="FQZD01000025">
    <property type="protein sequence ID" value="SHJ53712.1"/>
    <property type="molecule type" value="Genomic_DNA"/>
</dbReference>
<dbReference type="GO" id="GO:0046872">
    <property type="term" value="F:metal ion binding"/>
    <property type="evidence" value="ECO:0007669"/>
    <property type="project" value="UniProtKB-KW"/>
</dbReference>
<dbReference type="InterPro" id="IPR029044">
    <property type="entry name" value="Nucleotide-diphossugar_trans"/>
</dbReference>
<dbReference type="Gene3D" id="3.90.550.10">
    <property type="entry name" value="Spore Coat Polysaccharide Biosynthesis Protein SpsA, Chain A"/>
    <property type="match status" value="1"/>
</dbReference>
<evidence type="ECO:0000256" key="1">
    <source>
        <dbReference type="ARBA" id="ARBA00001946"/>
    </source>
</evidence>
<evidence type="ECO:0000256" key="2">
    <source>
        <dbReference type="ARBA" id="ARBA00004713"/>
    </source>
</evidence>
<dbReference type="InterPro" id="IPR013645">
    <property type="entry name" value="Glyco_transf_8N"/>
</dbReference>
<sequence length="316" mass="35946">MGRQHVAPGLEEIHIGYGIDNNYVRCMGASIASICHNNQDSHIIVHVLASGLTNDSTKKLEQLACDFNVNIHVYTIDQTVFAQLPVQVHFPASIYYRFILPAILEVPKVLYLDADIICLRNIQALFAMDLADHIAAAVPDVEPLATKRNTVLGLANHTYFNSGVLLLVRNHWNNYQVANKALTLLAQEPQKFRYPDQDVLNVVLSGKITYLGQEWNRINTPYIADDGIRFLHFAAHPKPWSIAWALSDLCNDFTRNIYSMYEGLSPWKNCPPTRPQNYREMRNYARCLLKTGDYLAGLYWYGKYIKTKVTIKFAGK</sequence>
<reference evidence="10 11" key="1">
    <citation type="submission" date="2016-11" db="EMBL/GenBank/DDBJ databases">
        <authorList>
            <person name="Varghese N."/>
            <person name="Submissions S."/>
        </authorList>
    </citation>
    <scope>NUCLEOTIDE SEQUENCE [LARGE SCALE GENOMIC DNA]</scope>
    <source>
        <strain evidence="10 11">DSM 15287</strain>
    </source>
</reference>
<dbReference type="Pfam" id="PF08437">
    <property type="entry name" value="Glyco_transf_8C"/>
    <property type="match status" value="1"/>
</dbReference>
<proteinExistence type="inferred from homology"/>
<dbReference type="InterPro" id="IPR050748">
    <property type="entry name" value="Glycosyltrans_8_dom-fam"/>
</dbReference>
<comment type="similarity">
    <text evidence="3">Belongs to the glycosyltransferase 8 family.</text>
</comment>
<evidence type="ECO:0000256" key="4">
    <source>
        <dbReference type="ARBA" id="ARBA00022676"/>
    </source>
</evidence>
<evidence type="ECO:0000313" key="10">
    <source>
        <dbReference type="EMBL" id="SHJ53712.1"/>
    </source>
</evidence>
<comment type="pathway">
    <text evidence="2">Bacterial outer membrane biogenesis; LPS core biosynthesis.</text>
</comment>
<dbReference type="RefSeq" id="WP_188128333.1">
    <property type="nucleotide sequence ID" value="NZ_FQZD01000025.1"/>
</dbReference>
<name>A0A1M6K496_9FIRM</name>
<accession>A0A1M6K496</accession>
<dbReference type="PANTHER" id="PTHR13778">
    <property type="entry name" value="GLYCOSYLTRANSFERASE 8 DOMAIN-CONTAINING PROTEIN"/>
    <property type="match status" value="1"/>
</dbReference>
<dbReference type="InterPro" id="IPR002495">
    <property type="entry name" value="Glyco_trans_8"/>
</dbReference>
<keyword evidence="8" id="KW-0448">Lipopolysaccharide biosynthesis</keyword>
<keyword evidence="7" id="KW-0460">Magnesium</keyword>
<keyword evidence="4" id="KW-0328">Glycosyltransferase</keyword>